<feature type="binding site" evidence="16">
    <location>
        <position position="172"/>
    </location>
    <ligand>
        <name>substrate</name>
    </ligand>
</feature>
<accession>A0ABW3IJG1</accession>
<dbReference type="NCBIfam" id="NF009853">
    <property type="entry name" value="PRK13320.1-5"/>
    <property type="match status" value="1"/>
</dbReference>
<keyword evidence="11 16" id="KW-0067">ATP-binding</keyword>
<dbReference type="GO" id="GO:0004594">
    <property type="term" value="F:pantothenate kinase activity"/>
    <property type="evidence" value="ECO:0007669"/>
    <property type="project" value="UniProtKB-EC"/>
</dbReference>
<evidence type="ECO:0000256" key="2">
    <source>
        <dbReference type="ARBA" id="ARBA00001958"/>
    </source>
</evidence>
<dbReference type="NCBIfam" id="TIGR00671">
    <property type="entry name" value="baf"/>
    <property type="match status" value="1"/>
</dbReference>
<dbReference type="InterPro" id="IPR004619">
    <property type="entry name" value="Type_III_PanK"/>
</dbReference>
<evidence type="ECO:0000256" key="16">
    <source>
        <dbReference type="HAMAP-Rule" id="MF_01274"/>
    </source>
</evidence>
<keyword evidence="7 16" id="KW-0963">Cytoplasm</keyword>
<evidence type="ECO:0000256" key="8">
    <source>
        <dbReference type="ARBA" id="ARBA00022679"/>
    </source>
</evidence>
<comment type="cofactor">
    <cofactor evidence="2">
        <name>K(+)</name>
        <dbReference type="ChEBI" id="CHEBI:29103"/>
    </cofactor>
</comment>
<dbReference type="RefSeq" id="WP_380740100.1">
    <property type="nucleotide sequence ID" value="NZ_JBHTJP010000035.1"/>
</dbReference>
<evidence type="ECO:0000256" key="3">
    <source>
        <dbReference type="ARBA" id="ARBA00004496"/>
    </source>
</evidence>
<evidence type="ECO:0000256" key="1">
    <source>
        <dbReference type="ARBA" id="ARBA00001206"/>
    </source>
</evidence>
<evidence type="ECO:0000256" key="13">
    <source>
        <dbReference type="ARBA" id="ARBA00022993"/>
    </source>
</evidence>
<dbReference type="Proteomes" id="UP001597100">
    <property type="component" value="Unassembled WGS sequence"/>
</dbReference>
<dbReference type="Gene3D" id="3.30.420.40">
    <property type="match status" value="2"/>
</dbReference>
<feature type="binding site" evidence="16">
    <location>
        <position position="87"/>
    </location>
    <ligand>
        <name>substrate</name>
    </ligand>
</feature>
<comment type="cofactor">
    <cofactor evidence="16">
        <name>NH4(+)</name>
        <dbReference type="ChEBI" id="CHEBI:28938"/>
    </cofactor>
    <cofactor evidence="16">
        <name>K(+)</name>
        <dbReference type="ChEBI" id="CHEBI:29103"/>
    </cofactor>
    <text evidence="16">A monovalent cation. Ammonium or potassium.</text>
</comment>
<evidence type="ECO:0000256" key="11">
    <source>
        <dbReference type="ARBA" id="ARBA00022840"/>
    </source>
</evidence>
<evidence type="ECO:0000256" key="14">
    <source>
        <dbReference type="ARBA" id="ARBA00038036"/>
    </source>
</evidence>
<feature type="binding site" evidence="16">
    <location>
        <position position="117"/>
    </location>
    <ligand>
        <name>K(+)</name>
        <dbReference type="ChEBI" id="CHEBI:29103"/>
    </ligand>
</feature>
<comment type="subcellular location">
    <subcellularLocation>
        <location evidence="3 16">Cytoplasm</location>
    </subcellularLocation>
</comment>
<evidence type="ECO:0000313" key="17">
    <source>
        <dbReference type="EMBL" id="MFD0977645.1"/>
    </source>
</evidence>
<comment type="catalytic activity">
    <reaction evidence="1 16">
        <text>(R)-pantothenate + ATP = (R)-4'-phosphopantothenate + ADP + H(+)</text>
        <dbReference type="Rhea" id="RHEA:16373"/>
        <dbReference type="ChEBI" id="CHEBI:10986"/>
        <dbReference type="ChEBI" id="CHEBI:15378"/>
        <dbReference type="ChEBI" id="CHEBI:29032"/>
        <dbReference type="ChEBI" id="CHEBI:30616"/>
        <dbReference type="ChEBI" id="CHEBI:456216"/>
        <dbReference type="EC" id="2.7.1.33"/>
    </reaction>
</comment>
<protein>
    <recommendedName>
        <fullName evidence="15 16">Type III pantothenate kinase</fullName>
        <ecNumber evidence="6 16">2.7.1.33</ecNumber>
    </recommendedName>
    <alternativeName>
        <fullName evidence="16">PanK-III</fullName>
    </alternativeName>
    <alternativeName>
        <fullName evidence="16">Pantothenic acid kinase</fullName>
    </alternativeName>
</protein>
<dbReference type="SUPFAM" id="SSF53067">
    <property type="entry name" value="Actin-like ATPase domain"/>
    <property type="match status" value="2"/>
</dbReference>
<keyword evidence="18" id="KW-1185">Reference proteome</keyword>
<comment type="similarity">
    <text evidence="14 16">Belongs to the type III pantothenate kinase family.</text>
</comment>
<evidence type="ECO:0000256" key="9">
    <source>
        <dbReference type="ARBA" id="ARBA00022741"/>
    </source>
</evidence>
<evidence type="ECO:0000256" key="4">
    <source>
        <dbReference type="ARBA" id="ARBA00005225"/>
    </source>
</evidence>
<keyword evidence="10 16" id="KW-0418">Kinase</keyword>
<sequence length="243" mass="26673">MNLIIDVGNTLAKVAVFQNDELGKKEVVQKESLEKKIKEIFKEFPEIHAVVTSNVSKTTFSWPSGLQKKARILNLDANTLLPFENLYGTPATLGNDRKALAAAAVKKYPGRNVLVIDAGTCITYDFKNAENQYLGGGISPGLKMRFKALNSFTANLPLVTPQEDLKLIGDSTLSSINSGVIFGFLKEIDGIIEEYASQYDEMLTIITGGDAQFLSINLKNSIFANSNILLEGLNYILEFNISQ</sequence>
<dbReference type="PANTHER" id="PTHR34265:SF1">
    <property type="entry name" value="TYPE III PANTOTHENATE KINASE"/>
    <property type="match status" value="1"/>
</dbReference>
<dbReference type="EMBL" id="JBHTJP010000035">
    <property type="protein sequence ID" value="MFD0977645.1"/>
    <property type="molecule type" value="Genomic_DNA"/>
</dbReference>
<evidence type="ECO:0000313" key="18">
    <source>
        <dbReference type="Proteomes" id="UP001597100"/>
    </source>
</evidence>
<keyword evidence="13 16" id="KW-0173">Coenzyme A biosynthesis</keyword>
<dbReference type="InterPro" id="IPR043129">
    <property type="entry name" value="ATPase_NBD"/>
</dbReference>
<feature type="binding site" evidence="16">
    <location>
        <begin position="6"/>
        <end position="13"/>
    </location>
    <ligand>
        <name>ATP</name>
        <dbReference type="ChEBI" id="CHEBI:30616"/>
    </ligand>
</feature>
<feature type="binding site" evidence="16">
    <location>
        <position position="120"/>
    </location>
    <ligand>
        <name>ATP</name>
        <dbReference type="ChEBI" id="CHEBI:30616"/>
    </ligand>
</feature>
<comment type="caution">
    <text evidence="17">The sequence shown here is derived from an EMBL/GenBank/DDBJ whole genome shotgun (WGS) entry which is preliminary data.</text>
</comment>
<proteinExistence type="inferred from homology"/>
<evidence type="ECO:0000256" key="10">
    <source>
        <dbReference type="ARBA" id="ARBA00022777"/>
    </source>
</evidence>
<organism evidence="17 18">
    <name type="scientific">Salinimicrobium gaetbulicola</name>
    <dbReference type="NCBI Taxonomy" id="999702"/>
    <lineage>
        <taxon>Bacteria</taxon>
        <taxon>Pseudomonadati</taxon>
        <taxon>Bacteroidota</taxon>
        <taxon>Flavobacteriia</taxon>
        <taxon>Flavobacteriales</taxon>
        <taxon>Flavobacteriaceae</taxon>
        <taxon>Salinimicrobium</taxon>
    </lineage>
</organism>
<dbReference type="EC" id="2.7.1.33" evidence="6 16"/>
<evidence type="ECO:0000256" key="6">
    <source>
        <dbReference type="ARBA" id="ARBA00012102"/>
    </source>
</evidence>
<keyword evidence="9 16" id="KW-0547">Nucleotide-binding</keyword>
<feature type="binding site" evidence="16">
    <location>
        <begin position="94"/>
        <end position="97"/>
    </location>
    <ligand>
        <name>substrate</name>
    </ligand>
</feature>
<comment type="function">
    <text evidence="16">Catalyzes the phosphorylation of pantothenate (Pan), the first step in CoA biosynthesis.</text>
</comment>
<reference evidence="18" key="1">
    <citation type="journal article" date="2019" name="Int. J. Syst. Evol. Microbiol.">
        <title>The Global Catalogue of Microorganisms (GCM) 10K type strain sequencing project: providing services to taxonomists for standard genome sequencing and annotation.</title>
        <authorList>
            <consortium name="The Broad Institute Genomics Platform"/>
            <consortium name="The Broad Institute Genome Sequencing Center for Infectious Disease"/>
            <person name="Wu L."/>
            <person name="Ma J."/>
        </authorList>
    </citation>
    <scope>NUCLEOTIDE SEQUENCE [LARGE SCALE GENOMIC DNA]</scope>
    <source>
        <strain evidence="18">CCUG 60898</strain>
    </source>
</reference>
<dbReference type="HAMAP" id="MF_01274">
    <property type="entry name" value="Pantothen_kinase_3"/>
    <property type="match status" value="1"/>
</dbReference>
<comment type="pathway">
    <text evidence="4 16">Cofactor biosynthesis; coenzyme A biosynthesis; CoA from (R)-pantothenate: step 1/5.</text>
</comment>
<name>A0ABW3IJG1_9FLAO</name>
<evidence type="ECO:0000256" key="7">
    <source>
        <dbReference type="ARBA" id="ARBA00022490"/>
    </source>
</evidence>
<gene>
    <name evidence="16" type="primary">coaX</name>
    <name evidence="17" type="ORF">ACFQ1G_12655</name>
</gene>
<dbReference type="Pfam" id="PF03309">
    <property type="entry name" value="Pan_kinase"/>
    <property type="match status" value="1"/>
</dbReference>
<keyword evidence="12 16" id="KW-0630">Potassium</keyword>
<feature type="active site" description="Proton acceptor" evidence="16">
    <location>
        <position position="96"/>
    </location>
</feature>
<evidence type="ECO:0000256" key="15">
    <source>
        <dbReference type="ARBA" id="ARBA00040883"/>
    </source>
</evidence>
<dbReference type="PANTHER" id="PTHR34265">
    <property type="entry name" value="TYPE III PANTOTHENATE KINASE"/>
    <property type="match status" value="1"/>
</dbReference>
<evidence type="ECO:0000256" key="5">
    <source>
        <dbReference type="ARBA" id="ARBA00011738"/>
    </source>
</evidence>
<keyword evidence="16" id="KW-0479">Metal-binding</keyword>
<dbReference type="CDD" id="cd24015">
    <property type="entry name" value="ASKHA_NBD_PanK-III"/>
    <property type="match status" value="1"/>
</dbReference>
<comment type="subunit">
    <text evidence="5 16">Homodimer.</text>
</comment>
<keyword evidence="8 16" id="KW-0808">Transferase</keyword>
<evidence type="ECO:0000256" key="12">
    <source>
        <dbReference type="ARBA" id="ARBA00022958"/>
    </source>
</evidence>